<dbReference type="InterPro" id="IPR050398">
    <property type="entry name" value="HssS/ArlS-like"/>
</dbReference>
<evidence type="ECO:0000256" key="6">
    <source>
        <dbReference type="ARBA" id="ARBA00022679"/>
    </source>
</evidence>
<evidence type="ECO:0000259" key="16">
    <source>
        <dbReference type="PROSITE" id="PS50885"/>
    </source>
</evidence>
<evidence type="ECO:0000256" key="7">
    <source>
        <dbReference type="ARBA" id="ARBA00022692"/>
    </source>
</evidence>
<feature type="transmembrane region" description="Helical" evidence="15">
    <location>
        <begin position="517"/>
        <end position="538"/>
    </location>
</feature>
<keyword evidence="5" id="KW-0597">Phosphoprotein</keyword>
<dbReference type="GO" id="GO:0005886">
    <property type="term" value="C:plasma membrane"/>
    <property type="evidence" value="ECO:0007669"/>
    <property type="project" value="UniProtKB-SubCell"/>
</dbReference>
<evidence type="ECO:0000256" key="10">
    <source>
        <dbReference type="ARBA" id="ARBA00022840"/>
    </source>
</evidence>
<dbReference type="PANTHER" id="PTHR45528">
    <property type="entry name" value="SENSOR HISTIDINE KINASE CPXA"/>
    <property type="match status" value="1"/>
</dbReference>
<proteinExistence type="predicted"/>
<evidence type="ECO:0000256" key="13">
    <source>
        <dbReference type="ARBA" id="ARBA00023136"/>
    </source>
</evidence>
<evidence type="ECO:0000256" key="9">
    <source>
        <dbReference type="ARBA" id="ARBA00022777"/>
    </source>
</evidence>
<dbReference type="SUPFAM" id="SSF158472">
    <property type="entry name" value="HAMP domain-like"/>
    <property type="match status" value="1"/>
</dbReference>
<dbReference type="EMBL" id="LCOT01000012">
    <property type="protein sequence ID" value="KKU83867.1"/>
    <property type="molecule type" value="Genomic_DNA"/>
</dbReference>
<evidence type="ECO:0000256" key="2">
    <source>
        <dbReference type="ARBA" id="ARBA00004651"/>
    </source>
</evidence>
<dbReference type="SMART" id="SM00304">
    <property type="entry name" value="HAMP"/>
    <property type="match status" value="1"/>
</dbReference>
<evidence type="ECO:0000256" key="14">
    <source>
        <dbReference type="SAM" id="Coils"/>
    </source>
</evidence>
<accession>A0A0G1TPU0</accession>
<keyword evidence="6" id="KW-0808">Transferase</keyword>
<feature type="transmembrane region" description="Helical" evidence="15">
    <location>
        <begin position="109"/>
        <end position="137"/>
    </location>
</feature>
<keyword evidence="8" id="KW-0547">Nucleotide-binding</keyword>
<evidence type="ECO:0000313" key="17">
    <source>
        <dbReference type="EMBL" id="KKU83867.1"/>
    </source>
</evidence>
<dbReference type="Pfam" id="PF02743">
    <property type="entry name" value="dCache_1"/>
    <property type="match status" value="1"/>
</dbReference>
<evidence type="ECO:0000256" key="12">
    <source>
        <dbReference type="ARBA" id="ARBA00023012"/>
    </source>
</evidence>
<comment type="caution">
    <text evidence="17">The sequence shown here is derived from an EMBL/GenBank/DDBJ whole genome shotgun (WGS) entry which is preliminary data.</text>
</comment>
<keyword evidence="12" id="KW-0902">Two-component regulatory system</keyword>
<dbReference type="Proteomes" id="UP000034265">
    <property type="component" value="Unassembled WGS sequence"/>
</dbReference>
<feature type="coiled-coil region" evidence="14">
    <location>
        <begin position="572"/>
        <end position="638"/>
    </location>
</feature>
<comment type="catalytic activity">
    <reaction evidence="1">
        <text>ATP + protein L-histidine = ADP + protein N-phospho-L-histidine.</text>
        <dbReference type="EC" id="2.7.13.3"/>
    </reaction>
</comment>
<evidence type="ECO:0000256" key="3">
    <source>
        <dbReference type="ARBA" id="ARBA00012438"/>
    </source>
</evidence>
<feature type="transmembrane region" description="Helical" evidence="15">
    <location>
        <begin position="223"/>
        <end position="243"/>
    </location>
</feature>
<sequence length="639" mass="70795">MNRLNIIKTLSFTVITVSLLVIVGWVFDIAILKSIYPTWVAMKFITAAAFLLSGLILYLIAKTREGWVIAKEILPLPAVIIFLLMATLLVSAVFGIHTGIEDLFVRENVGAVMTIIPGSPAILTMIAFILIAVSGFLCHVNYGKFRKIFIVLGGIVAAIGTIAMVGYILQIPVLYYYIPDKSGAIAVNTSVLFIIIGISLTLLGQASLEESKKVFKITIKSRLTLAFLTIGLVSTLFLGFISISSSGNAIEKEVSSKLFLLAEAKEGQIYAYFDSLESRTIDFSSDGFIRDNLKEIVRTGSKQAVATLNNHLIVDKKSLDPTLLGISVVDAKGKVVAATDEEEIGGDESQDEYFQEGLKGVFTKELEEHEHFDWKYVLVVAAPLTDKDTGELLGVLFNFFNEDKLASILSGQFQIEKGALSSEKERTKTLEAYLVNQKKKMFVYSEVGKHEYTSQTIVDTAWVRGCLDNGQEMVGKFPNYAGEEVIGASMCFPQRGWTLVVEITTQEVYAPLRSVQFGLAIITIIILLFIIIDALVVANRISQPIKILHEGTEKIAQGNLDYQVEVKTGDEIEQLARAFNEMTANLKESHQKLESRVQERTKDLASKTEELERMNKLMVGRELKMAELKKELKELKGKI</sequence>
<keyword evidence="14" id="KW-0175">Coiled coil</keyword>
<feature type="transmembrane region" description="Helical" evidence="15">
    <location>
        <begin position="12"/>
        <end position="32"/>
    </location>
</feature>
<keyword evidence="13 15" id="KW-0472">Membrane</keyword>
<dbReference type="AlphaFoldDB" id="A0A0G1TPU0"/>
<feature type="transmembrane region" description="Helical" evidence="15">
    <location>
        <begin position="73"/>
        <end position="97"/>
    </location>
</feature>
<name>A0A0G1TPU0_9BACT</name>
<feature type="transmembrane region" description="Helical" evidence="15">
    <location>
        <begin position="38"/>
        <end position="61"/>
    </location>
</feature>
<comment type="subcellular location">
    <subcellularLocation>
        <location evidence="2">Cell membrane</location>
        <topology evidence="2">Multi-pass membrane protein</topology>
    </subcellularLocation>
</comment>
<feature type="transmembrane region" description="Helical" evidence="15">
    <location>
        <begin position="184"/>
        <end position="203"/>
    </location>
</feature>
<reference evidence="17 18" key="1">
    <citation type="journal article" date="2015" name="Nature">
        <title>rRNA introns, odd ribosomes, and small enigmatic genomes across a large radiation of phyla.</title>
        <authorList>
            <person name="Brown C.T."/>
            <person name="Hug L.A."/>
            <person name="Thomas B.C."/>
            <person name="Sharon I."/>
            <person name="Castelle C.J."/>
            <person name="Singh A."/>
            <person name="Wilkins M.J."/>
            <person name="Williams K.H."/>
            <person name="Banfield J.F."/>
        </authorList>
    </citation>
    <scope>NUCLEOTIDE SEQUENCE [LARGE SCALE GENOMIC DNA]</scope>
</reference>
<dbReference type="Gene3D" id="3.30.450.20">
    <property type="entry name" value="PAS domain"/>
    <property type="match status" value="1"/>
</dbReference>
<evidence type="ECO:0000256" key="5">
    <source>
        <dbReference type="ARBA" id="ARBA00022553"/>
    </source>
</evidence>
<evidence type="ECO:0000256" key="1">
    <source>
        <dbReference type="ARBA" id="ARBA00000085"/>
    </source>
</evidence>
<feature type="domain" description="HAMP" evidence="16">
    <location>
        <begin position="539"/>
        <end position="591"/>
    </location>
</feature>
<protein>
    <recommendedName>
        <fullName evidence="3">histidine kinase</fullName>
        <ecNumber evidence="3">2.7.13.3</ecNumber>
    </recommendedName>
</protein>
<keyword evidence="10" id="KW-0067">ATP-binding</keyword>
<dbReference type="Gene3D" id="6.10.340.10">
    <property type="match status" value="1"/>
</dbReference>
<dbReference type="PROSITE" id="PS50885">
    <property type="entry name" value="HAMP"/>
    <property type="match status" value="1"/>
</dbReference>
<keyword evidence="11 15" id="KW-1133">Transmembrane helix</keyword>
<dbReference type="PANTHER" id="PTHR45528:SF1">
    <property type="entry name" value="SENSOR HISTIDINE KINASE CPXA"/>
    <property type="match status" value="1"/>
</dbReference>
<evidence type="ECO:0000256" key="8">
    <source>
        <dbReference type="ARBA" id="ARBA00022741"/>
    </source>
</evidence>
<dbReference type="GO" id="GO:0000155">
    <property type="term" value="F:phosphorelay sensor kinase activity"/>
    <property type="evidence" value="ECO:0007669"/>
    <property type="project" value="TreeGrafter"/>
</dbReference>
<organism evidence="17 18">
    <name type="scientific">Candidatus Amesbacteria bacterium GW2011_GWC2_47_8</name>
    <dbReference type="NCBI Taxonomy" id="1618367"/>
    <lineage>
        <taxon>Bacteria</taxon>
        <taxon>Candidatus Amesiibacteriota</taxon>
    </lineage>
</organism>
<dbReference type="Pfam" id="PF00672">
    <property type="entry name" value="HAMP"/>
    <property type="match status" value="1"/>
</dbReference>
<evidence type="ECO:0000256" key="11">
    <source>
        <dbReference type="ARBA" id="ARBA00022989"/>
    </source>
</evidence>
<keyword evidence="9 17" id="KW-0418">Kinase</keyword>
<dbReference type="EC" id="2.7.13.3" evidence="3"/>
<evidence type="ECO:0000256" key="15">
    <source>
        <dbReference type="SAM" id="Phobius"/>
    </source>
</evidence>
<evidence type="ECO:0000313" key="18">
    <source>
        <dbReference type="Proteomes" id="UP000034265"/>
    </source>
</evidence>
<feature type="transmembrane region" description="Helical" evidence="15">
    <location>
        <begin position="149"/>
        <end position="178"/>
    </location>
</feature>
<gene>
    <name evidence="17" type="ORF">UY11_C0012G0002</name>
</gene>
<dbReference type="InterPro" id="IPR003660">
    <property type="entry name" value="HAMP_dom"/>
</dbReference>
<dbReference type="InterPro" id="IPR033479">
    <property type="entry name" value="dCache_1"/>
</dbReference>
<dbReference type="CDD" id="cd06225">
    <property type="entry name" value="HAMP"/>
    <property type="match status" value="1"/>
</dbReference>
<evidence type="ECO:0000256" key="4">
    <source>
        <dbReference type="ARBA" id="ARBA00022475"/>
    </source>
</evidence>
<keyword evidence="4" id="KW-1003">Cell membrane</keyword>
<keyword evidence="7 15" id="KW-0812">Transmembrane</keyword>
<dbReference type="GO" id="GO:0005524">
    <property type="term" value="F:ATP binding"/>
    <property type="evidence" value="ECO:0007669"/>
    <property type="project" value="UniProtKB-KW"/>
</dbReference>